<feature type="region of interest" description="Disordered" evidence="1">
    <location>
        <begin position="29"/>
        <end position="56"/>
    </location>
</feature>
<accession>A0ABU7KA36</accession>
<keyword evidence="3" id="KW-1185">Reference proteome</keyword>
<sequence length="129" mass="14464">MTDRHTDEAPSRRVHPSVIEIVAADHPSWEISRDRAGDTPGPWQATRGDVTVSAPTPPELLDSLEAHELDRLRKEHAGRWKVWRTPRYWMATALVAGVEPTLMEESAGVLEAKMLHPGTWGQQTWKGTP</sequence>
<protein>
    <submittedName>
        <fullName evidence="2">Uncharacterized protein</fullName>
    </submittedName>
</protein>
<evidence type="ECO:0000256" key="1">
    <source>
        <dbReference type="SAM" id="MobiDB-lite"/>
    </source>
</evidence>
<comment type="caution">
    <text evidence="2">The sequence shown here is derived from an EMBL/GenBank/DDBJ whole genome shotgun (WGS) entry which is preliminary data.</text>
</comment>
<proteinExistence type="predicted"/>
<evidence type="ECO:0000313" key="2">
    <source>
        <dbReference type="EMBL" id="MEE2039109.1"/>
    </source>
</evidence>
<organism evidence="2 3">
    <name type="scientific">Nocardiopsis codii</name>
    <dbReference type="NCBI Taxonomy" id="3065942"/>
    <lineage>
        <taxon>Bacteria</taxon>
        <taxon>Bacillati</taxon>
        <taxon>Actinomycetota</taxon>
        <taxon>Actinomycetes</taxon>
        <taxon>Streptosporangiales</taxon>
        <taxon>Nocardiopsidaceae</taxon>
        <taxon>Nocardiopsis</taxon>
    </lineage>
</organism>
<dbReference type="Proteomes" id="UP001356095">
    <property type="component" value="Unassembled WGS sequence"/>
</dbReference>
<dbReference type="RefSeq" id="WP_330092884.1">
    <property type="nucleotide sequence ID" value="NZ_JAUZMY010000017.1"/>
</dbReference>
<gene>
    <name evidence="2" type="ORF">Q8791_17995</name>
</gene>
<name>A0ABU7KA36_9ACTN</name>
<reference evidence="2 3" key="1">
    <citation type="submission" date="2023-08" db="EMBL/GenBank/DDBJ databases">
        <authorList>
            <person name="Girao M."/>
            <person name="Carvalho M.F."/>
        </authorList>
    </citation>
    <scope>NUCLEOTIDE SEQUENCE [LARGE SCALE GENOMIC DNA]</scope>
    <source>
        <strain evidence="2 3">CT-R113</strain>
    </source>
</reference>
<evidence type="ECO:0000313" key="3">
    <source>
        <dbReference type="Proteomes" id="UP001356095"/>
    </source>
</evidence>
<dbReference type="EMBL" id="JAUZMY010000017">
    <property type="protein sequence ID" value="MEE2039109.1"/>
    <property type="molecule type" value="Genomic_DNA"/>
</dbReference>